<dbReference type="GO" id="GO:0006741">
    <property type="term" value="P:NADP+ biosynthetic process"/>
    <property type="evidence" value="ECO:0007669"/>
    <property type="project" value="InterPro"/>
</dbReference>
<dbReference type="EMBL" id="CM031819">
    <property type="protein sequence ID" value="KAG6637099.1"/>
    <property type="molecule type" value="Genomic_DNA"/>
</dbReference>
<gene>
    <name evidence="1" type="ORF">CIPAW_11G156000</name>
</gene>
<dbReference type="GO" id="GO:0003951">
    <property type="term" value="F:NAD+ kinase activity"/>
    <property type="evidence" value="ECO:0007669"/>
    <property type="project" value="InterPro"/>
</dbReference>
<evidence type="ECO:0008006" key="3">
    <source>
        <dbReference type="Google" id="ProtNLM"/>
    </source>
</evidence>
<proteinExistence type="predicted"/>
<dbReference type="Pfam" id="PF01513">
    <property type="entry name" value="NAD_kinase"/>
    <property type="match status" value="1"/>
</dbReference>
<dbReference type="FunFam" id="3.40.50.10330:FF:000027">
    <property type="entry name" value="NADH kinase"/>
    <property type="match status" value="1"/>
</dbReference>
<name>A0A8T1NZV9_CARIL</name>
<protein>
    <recommendedName>
        <fullName evidence="3">NADH kinase</fullName>
    </recommendedName>
</protein>
<keyword evidence="2" id="KW-1185">Reference proteome</keyword>
<evidence type="ECO:0000313" key="1">
    <source>
        <dbReference type="EMBL" id="KAG6637099.1"/>
    </source>
</evidence>
<accession>A0A8T1NZV9</accession>
<dbReference type="AlphaFoldDB" id="A0A8T1NZV9"/>
<dbReference type="PANTHER" id="PTHR20275:SF28">
    <property type="entry name" value="NADH KINASE"/>
    <property type="match status" value="1"/>
</dbReference>
<reference evidence="1" key="1">
    <citation type="submission" date="2020-12" db="EMBL/GenBank/DDBJ databases">
        <title>WGS assembly of Carya illinoinensis cv. Pawnee.</title>
        <authorList>
            <person name="Platts A."/>
            <person name="Shu S."/>
            <person name="Wright S."/>
            <person name="Barry K."/>
            <person name="Edger P."/>
            <person name="Pires J.C."/>
            <person name="Schmutz J."/>
        </authorList>
    </citation>
    <scope>NUCLEOTIDE SEQUENCE</scope>
    <source>
        <tissue evidence="1">Leaf</tissue>
    </source>
</reference>
<dbReference type="Proteomes" id="UP000811609">
    <property type="component" value="Chromosome 11"/>
</dbReference>
<sequence>MARRRLLLLLKPFDLYSMRQSNGHSRATNPQMLHYLENRHKAHMDAIKFCQDILQQKPVDWEPISRNNLSQPIRNVDLVITVGGDGTLLQASHFMDDSVPILGVNSDPTRIEEVERFSNEFDANRSTGHLCAATVYNFQQVLEDILEGHKAPSELARISTYVNSKLLSTYALNDILIAHPCPAALSRFSFKIKRDDQPFSPLVNCRSSGLRVSTAAGSTAAMLSAGGFQMPILSRDLQYMKEVRVSRHELHMQGQNYVKMSRRRHLFEETIDSIWRSSIYGLRLQLRFTFLDSCTSILA</sequence>
<dbReference type="InterPro" id="IPR002504">
    <property type="entry name" value="NADK"/>
</dbReference>
<dbReference type="PANTHER" id="PTHR20275">
    <property type="entry name" value="NAD KINASE"/>
    <property type="match status" value="1"/>
</dbReference>
<comment type="caution">
    <text evidence="1">The sequence shown here is derived from an EMBL/GenBank/DDBJ whole genome shotgun (WGS) entry which is preliminary data.</text>
</comment>
<organism evidence="1 2">
    <name type="scientific">Carya illinoinensis</name>
    <name type="common">Pecan</name>
    <dbReference type="NCBI Taxonomy" id="32201"/>
    <lineage>
        <taxon>Eukaryota</taxon>
        <taxon>Viridiplantae</taxon>
        <taxon>Streptophyta</taxon>
        <taxon>Embryophyta</taxon>
        <taxon>Tracheophyta</taxon>
        <taxon>Spermatophyta</taxon>
        <taxon>Magnoliopsida</taxon>
        <taxon>eudicotyledons</taxon>
        <taxon>Gunneridae</taxon>
        <taxon>Pentapetalae</taxon>
        <taxon>rosids</taxon>
        <taxon>fabids</taxon>
        <taxon>Fagales</taxon>
        <taxon>Juglandaceae</taxon>
        <taxon>Carya</taxon>
    </lineage>
</organism>
<evidence type="ECO:0000313" key="2">
    <source>
        <dbReference type="Proteomes" id="UP000811609"/>
    </source>
</evidence>